<keyword evidence="16" id="KW-1185">Reference proteome</keyword>
<dbReference type="GO" id="GO:0090374">
    <property type="term" value="P:oligopeptide export from mitochondrion"/>
    <property type="evidence" value="ECO:0007669"/>
    <property type="project" value="TreeGrafter"/>
</dbReference>
<dbReference type="InterPro" id="IPR027417">
    <property type="entry name" value="P-loop_NTPase"/>
</dbReference>
<keyword evidence="12" id="KW-0325">Glycoprotein</keyword>
<dbReference type="InterPro" id="IPR017871">
    <property type="entry name" value="ABC_transporter-like_CS"/>
</dbReference>
<keyword evidence="9" id="KW-1278">Translocase</keyword>
<dbReference type="SUPFAM" id="SSF52540">
    <property type="entry name" value="P-loop containing nucleoside triphosphate hydrolases"/>
    <property type="match status" value="1"/>
</dbReference>
<evidence type="ECO:0000256" key="9">
    <source>
        <dbReference type="ARBA" id="ARBA00022967"/>
    </source>
</evidence>
<comment type="subcellular location">
    <subcellularLocation>
        <location evidence="1">Membrane</location>
        <topology evidence="1">Multi-pass membrane protein</topology>
    </subcellularLocation>
</comment>
<dbReference type="InterPro" id="IPR003439">
    <property type="entry name" value="ABC_transporter-like_ATP-bd"/>
</dbReference>
<dbReference type="OrthoDB" id="6376127at2759"/>
<evidence type="ECO:0000256" key="8">
    <source>
        <dbReference type="ARBA" id="ARBA00022840"/>
    </source>
</evidence>
<keyword evidence="11" id="KW-0472">Membrane</keyword>
<dbReference type="GO" id="GO:0097254">
    <property type="term" value="P:renal tubular secretion"/>
    <property type="evidence" value="ECO:0007669"/>
    <property type="project" value="UniProtKB-ARBA"/>
</dbReference>
<evidence type="ECO:0000256" key="3">
    <source>
        <dbReference type="ARBA" id="ARBA00012191"/>
    </source>
</evidence>
<evidence type="ECO:0000256" key="10">
    <source>
        <dbReference type="ARBA" id="ARBA00022989"/>
    </source>
</evidence>
<keyword evidence="8" id="KW-0067">ATP-binding</keyword>
<keyword evidence="4" id="KW-0813">Transport</keyword>
<name>A0A8J4Y4P1_CHIOP</name>
<dbReference type="PROSITE" id="PS50893">
    <property type="entry name" value="ABC_TRANSPORTER_2"/>
    <property type="match status" value="1"/>
</dbReference>
<evidence type="ECO:0000256" key="2">
    <source>
        <dbReference type="ARBA" id="ARBA00007577"/>
    </source>
</evidence>
<dbReference type="CDD" id="cd03249">
    <property type="entry name" value="ABC_MTABC3_MDL1_MDL2"/>
    <property type="match status" value="1"/>
</dbReference>
<reference evidence="15" key="1">
    <citation type="submission" date="2020-07" db="EMBL/GenBank/DDBJ databases">
        <title>The High-quality genome of the commercially important snow crab, Chionoecetes opilio.</title>
        <authorList>
            <person name="Jeong J.-H."/>
            <person name="Ryu S."/>
        </authorList>
    </citation>
    <scope>NUCLEOTIDE SEQUENCE</scope>
    <source>
        <strain evidence="15">MADBK_172401_WGS</strain>
        <tissue evidence="15">Digestive gland</tissue>
    </source>
</reference>
<dbReference type="PROSITE" id="PS00211">
    <property type="entry name" value="ABC_TRANSPORTER_1"/>
    <property type="match status" value="1"/>
</dbReference>
<keyword evidence="5" id="KW-0812">Transmembrane</keyword>
<dbReference type="SMART" id="SM00382">
    <property type="entry name" value="AAA"/>
    <property type="match status" value="1"/>
</dbReference>
<keyword evidence="6" id="KW-0677">Repeat</keyword>
<gene>
    <name evidence="15" type="primary">Abcb1a</name>
    <name evidence="15" type="ORF">GWK47_009086</name>
</gene>
<dbReference type="EMBL" id="JACEEZ010018658">
    <property type="protein sequence ID" value="KAG0716696.1"/>
    <property type="molecule type" value="Genomic_DNA"/>
</dbReference>
<dbReference type="EC" id="7.6.2.2" evidence="3"/>
<dbReference type="GO" id="GO:0005743">
    <property type="term" value="C:mitochondrial inner membrane"/>
    <property type="evidence" value="ECO:0007669"/>
    <property type="project" value="TreeGrafter"/>
</dbReference>
<dbReference type="Pfam" id="PF00005">
    <property type="entry name" value="ABC_tran"/>
    <property type="match status" value="1"/>
</dbReference>
<comment type="similarity">
    <text evidence="2">Belongs to the ABC transporter superfamily. ABCB family. Multidrug resistance exporter (TC 3.A.1.201) subfamily.</text>
</comment>
<evidence type="ECO:0000313" key="15">
    <source>
        <dbReference type="EMBL" id="KAG0716696.1"/>
    </source>
</evidence>
<organism evidence="15 16">
    <name type="scientific">Chionoecetes opilio</name>
    <name type="common">Atlantic snow crab</name>
    <name type="synonym">Cancer opilio</name>
    <dbReference type="NCBI Taxonomy" id="41210"/>
    <lineage>
        <taxon>Eukaryota</taxon>
        <taxon>Metazoa</taxon>
        <taxon>Ecdysozoa</taxon>
        <taxon>Arthropoda</taxon>
        <taxon>Crustacea</taxon>
        <taxon>Multicrustacea</taxon>
        <taxon>Malacostraca</taxon>
        <taxon>Eumalacostraca</taxon>
        <taxon>Eucarida</taxon>
        <taxon>Decapoda</taxon>
        <taxon>Pleocyemata</taxon>
        <taxon>Brachyura</taxon>
        <taxon>Eubrachyura</taxon>
        <taxon>Majoidea</taxon>
        <taxon>Majidae</taxon>
        <taxon>Chionoecetes</taxon>
    </lineage>
</organism>
<dbReference type="GO" id="GO:0016887">
    <property type="term" value="F:ATP hydrolysis activity"/>
    <property type="evidence" value="ECO:0007669"/>
    <property type="project" value="InterPro"/>
</dbReference>
<dbReference type="InterPro" id="IPR039421">
    <property type="entry name" value="Type_1_exporter"/>
</dbReference>
<evidence type="ECO:0000259" key="14">
    <source>
        <dbReference type="PROSITE" id="PS50893"/>
    </source>
</evidence>
<dbReference type="GO" id="GO:0017085">
    <property type="term" value="P:response to insecticide"/>
    <property type="evidence" value="ECO:0007669"/>
    <property type="project" value="UniProtKB-ARBA"/>
</dbReference>
<protein>
    <recommendedName>
        <fullName evidence="3">ABC-type xenobiotic transporter</fullName>
        <ecNumber evidence="3">7.6.2.2</ecNumber>
    </recommendedName>
</protein>
<dbReference type="PANTHER" id="PTHR43394:SF27">
    <property type="entry name" value="ATP-DEPENDENT TRANSLOCASE ABCB1-LIKE"/>
    <property type="match status" value="1"/>
</dbReference>
<evidence type="ECO:0000256" key="13">
    <source>
        <dbReference type="ARBA" id="ARBA00034018"/>
    </source>
</evidence>
<evidence type="ECO:0000256" key="4">
    <source>
        <dbReference type="ARBA" id="ARBA00022448"/>
    </source>
</evidence>
<evidence type="ECO:0000256" key="11">
    <source>
        <dbReference type="ARBA" id="ARBA00023136"/>
    </source>
</evidence>
<feature type="domain" description="ABC transporter" evidence="14">
    <location>
        <begin position="2"/>
        <end position="238"/>
    </location>
</feature>
<dbReference type="Gene3D" id="3.40.50.300">
    <property type="entry name" value="P-loop containing nucleotide triphosphate hydrolases"/>
    <property type="match status" value="1"/>
</dbReference>
<proteinExistence type="inferred from homology"/>
<comment type="catalytic activity">
    <reaction evidence="13">
        <text>ATP + H2O + xenobioticSide 1 = ADP + phosphate + xenobioticSide 2.</text>
        <dbReference type="EC" id="7.6.2.2"/>
    </reaction>
</comment>
<accession>A0A8J4Y4P1</accession>
<dbReference type="GO" id="GO:0015421">
    <property type="term" value="F:ABC-type oligopeptide transporter activity"/>
    <property type="evidence" value="ECO:0007669"/>
    <property type="project" value="TreeGrafter"/>
</dbReference>
<dbReference type="AlphaFoldDB" id="A0A8J4Y4P1"/>
<evidence type="ECO:0000256" key="7">
    <source>
        <dbReference type="ARBA" id="ARBA00022741"/>
    </source>
</evidence>
<dbReference type="FunFam" id="3.40.50.300:FF:000479">
    <property type="entry name" value="Multidrug resistance protein 1A"/>
    <property type="match status" value="1"/>
</dbReference>
<evidence type="ECO:0000313" key="16">
    <source>
        <dbReference type="Proteomes" id="UP000770661"/>
    </source>
</evidence>
<evidence type="ECO:0000256" key="6">
    <source>
        <dbReference type="ARBA" id="ARBA00022737"/>
    </source>
</evidence>
<keyword evidence="10" id="KW-1133">Transmembrane helix</keyword>
<keyword evidence="7" id="KW-0547">Nucleotide-binding</keyword>
<dbReference type="InterPro" id="IPR003593">
    <property type="entry name" value="AAA+_ATPase"/>
</dbReference>
<evidence type="ECO:0000256" key="5">
    <source>
        <dbReference type="ARBA" id="ARBA00022692"/>
    </source>
</evidence>
<dbReference type="Proteomes" id="UP000770661">
    <property type="component" value="Unassembled WGS sequence"/>
</dbReference>
<dbReference type="PANTHER" id="PTHR43394">
    <property type="entry name" value="ATP-DEPENDENT PERMEASE MDL1, MITOCHONDRIAL"/>
    <property type="match status" value="1"/>
</dbReference>
<dbReference type="GO" id="GO:0008559">
    <property type="term" value="F:ABC-type xenobiotic transporter activity"/>
    <property type="evidence" value="ECO:0007669"/>
    <property type="project" value="UniProtKB-EC"/>
</dbReference>
<dbReference type="GO" id="GO:0005524">
    <property type="term" value="F:ATP binding"/>
    <property type="evidence" value="ECO:0007669"/>
    <property type="project" value="UniProtKB-KW"/>
</dbReference>
<sequence length="240" mass="25984">MLQGVHFVYPTRPDTPILQGLGVRVDRGKTLALVGSSGCGKSTIVSLLERFYNAQKGTVSINGKDVEALNVGWVRQQLGLVSQEPVLFDRTIGENIAYGDNCRMVEEHEIVAAARKANIHTFIDSLPDKYNTKVGSKGTQLSGGQKQRVAIARALVRNPAVLLLDEATSALDTESEKVVQEALEQAQAGRTSIVIAHRLSTIQGADTIAVIQAGQVVEVGTHAQLLEMKGHYHALYQTHH</sequence>
<evidence type="ECO:0000256" key="1">
    <source>
        <dbReference type="ARBA" id="ARBA00004141"/>
    </source>
</evidence>
<comment type="caution">
    <text evidence="15">The sequence shown here is derived from an EMBL/GenBank/DDBJ whole genome shotgun (WGS) entry which is preliminary data.</text>
</comment>
<evidence type="ECO:0000256" key="12">
    <source>
        <dbReference type="ARBA" id="ARBA00023180"/>
    </source>
</evidence>